<evidence type="ECO:0000313" key="13">
    <source>
        <dbReference type="Proteomes" id="UP001589776"/>
    </source>
</evidence>
<feature type="transmembrane region" description="Helical" evidence="8">
    <location>
        <begin position="156"/>
        <end position="176"/>
    </location>
</feature>
<dbReference type="InterPro" id="IPR003439">
    <property type="entry name" value="ABC_transporter-like_ATP-bd"/>
</dbReference>
<dbReference type="PROSITE" id="PS00211">
    <property type="entry name" value="ABC_TRANSPORTER_1"/>
    <property type="match status" value="1"/>
</dbReference>
<feature type="domain" description="ABC transporter" evidence="10">
    <location>
        <begin position="337"/>
        <end position="571"/>
    </location>
</feature>
<keyword evidence="13" id="KW-1185">Reference proteome</keyword>
<dbReference type="Pfam" id="PF00027">
    <property type="entry name" value="cNMP_binding"/>
    <property type="match status" value="1"/>
</dbReference>
<dbReference type="PROSITE" id="PS00889">
    <property type="entry name" value="CNMP_BINDING_2"/>
    <property type="match status" value="1"/>
</dbReference>
<evidence type="ECO:0000256" key="1">
    <source>
        <dbReference type="ARBA" id="ARBA00004651"/>
    </source>
</evidence>
<comment type="subcellular location">
    <subcellularLocation>
        <location evidence="1">Cell membrane</location>
        <topology evidence="1">Multi-pass membrane protein</topology>
    </subcellularLocation>
</comment>
<dbReference type="Pfam" id="PF00664">
    <property type="entry name" value="ABC_membrane"/>
    <property type="match status" value="1"/>
</dbReference>
<sequence length="722" mass="79877">MIRLIVYLLRQYGKHRLHSAGILLCMALGLGFTSAFSLSFKYYSDRFLSQASYERLLPLLFALLGGFVVYFFSQLLKEYWLARLAAAVANGVRHTLFEQLQRLPVSYYGKVGRGSLTARFTSDLSAIQTSFLALAPAAYALIATALYVMLTMTLHWSLGVLSLVGISLSLIVPFFLNRSAERQFDELKKRQVVVNDYIQEHFVVYKTIRAYNLRQWELSRLQQAGEGLLPLASRAQFTAKMVPVSVTSAMLLFNIMTILAGAYFVMEGELSIGVLLAFQSLFMALSQQVKELTQQAPQLAAASASLMRIERLLSEQPGPDAAVPEAAAALEHVDTDIALQGVTFGYSSQTPVIEGLQLRVPISSYVAIIGMNGSGKSTVVSLLMRFYEPHEGSVEFDGLDVRRLSAESLRERLGYVSQDTELMRLSILENIRLGKPGATDEEVIAAAEAAGIHRWISGLPQGYDTNCGDNGHMLSGGQKQRIAIARALVRDPDILLLDEATSALDPENEAFIHRTMRSLAGSKTVINVTHRLSAVTDADLIVLMDAGKLVQVGTHAELMANCALYRHLWNKQSGFDVSGDGRTARIDVERLERIPLFAGLEDEFLEFVSQCLTTEFVQAGETVVERGGEGDKLYIVARGTIEVLKPLPDDGDAEGRVAVLEDGDHFGEISLMLSMPRTATIRTVTPCTFLTIHRTLFQTILDRASPELRWRLEQSCRERLTY</sequence>
<dbReference type="EMBL" id="JBHLWN010000049">
    <property type="protein sequence ID" value="MFC0213360.1"/>
    <property type="molecule type" value="Genomic_DNA"/>
</dbReference>
<keyword evidence="2 8" id="KW-0812">Transmembrane</keyword>
<dbReference type="InterPro" id="IPR039421">
    <property type="entry name" value="Type_1_exporter"/>
</dbReference>
<dbReference type="Gene3D" id="1.20.1560.10">
    <property type="entry name" value="ABC transporter type 1, transmembrane domain"/>
    <property type="match status" value="1"/>
</dbReference>
<dbReference type="Proteomes" id="UP001589776">
    <property type="component" value="Unassembled WGS sequence"/>
</dbReference>
<evidence type="ECO:0000256" key="5">
    <source>
        <dbReference type="ARBA" id="ARBA00022989"/>
    </source>
</evidence>
<evidence type="ECO:0000259" key="10">
    <source>
        <dbReference type="PROSITE" id="PS50893"/>
    </source>
</evidence>
<keyword evidence="3" id="KW-0547">Nucleotide-binding</keyword>
<feature type="transmembrane region" description="Helical" evidence="8">
    <location>
        <begin position="241"/>
        <end position="264"/>
    </location>
</feature>
<name>A0ABV6DL37_9BACL</name>
<feature type="transmembrane region" description="Helical" evidence="8">
    <location>
        <begin position="21"/>
        <end position="43"/>
    </location>
</feature>
<dbReference type="InterPro" id="IPR000595">
    <property type="entry name" value="cNMP-bd_dom"/>
</dbReference>
<evidence type="ECO:0000256" key="2">
    <source>
        <dbReference type="ARBA" id="ARBA00022692"/>
    </source>
</evidence>
<feature type="transmembrane region" description="Helical" evidence="8">
    <location>
        <begin position="131"/>
        <end position="150"/>
    </location>
</feature>
<evidence type="ECO:0000256" key="7">
    <source>
        <dbReference type="ARBA" id="ARBA00023159"/>
    </source>
</evidence>
<dbReference type="InterPro" id="IPR017871">
    <property type="entry name" value="ABC_transporter-like_CS"/>
</dbReference>
<evidence type="ECO:0000313" key="12">
    <source>
        <dbReference type="EMBL" id="MFC0213360.1"/>
    </source>
</evidence>
<dbReference type="InterPro" id="IPR003593">
    <property type="entry name" value="AAA+_ATPase"/>
</dbReference>
<feature type="transmembrane region" description="Helical" evidence="8">
    <location>
        <begin position="55"/>
        <end position="73"/>
    </location>
</feature>
<dbReference type="SMART" id="SM00100">
    <property type="entry name" value="cNMP"/>
    <property type="match status" value="1"/>
</dbReference>
<dbReference type="InterPro" id="IPR018490">
    <property type="entry name" value="cNMP-bd_dom_sf"/>
</dbReference>
<dbReference type="InterPro" id="IPR027417">
    <property type="entry name" value="P-loop_NTPase"/>
</dbReference>
<keyword evidence="7" id="KW-0010">Activator</keyword>
<dbReference type="Pfam" id="PF00005">
    <property type="entry name" value="ABC_tran"/>
    <property type="match status" value="1"/>
</dbReference>
<dbReference type="SUPFAM" id="SSF90123">
    <property type="entry name" value="ABC transporter transmembrane region"/>
    <property type="match status" value="1"/>
</dbReference>
<feature type="domain" description="Cyclic nucleotide-binding" evidence="9">
    <location>
        <begin position="596"/>
        <end position="718"/>
    </location>
</feature>
<dbReference type="PROSITE" id="PS50929">
    <property type="entry name" value="ABC_TM1F"/>
    <property type="match status" value="1"/>
</dbReference>
<dbReference type="CDD" id="cd07346">
    <property type="entry name" value="ABC_6TM_exporters"/>
    <property type="match status" value="1"/>
</dbReference>
<dbReference type="InterPro" id="IPR014710">
    <property type="entry name" value="RmlC-like_jellyroll"/>
</dbReference>
<feature type="domain" description="ABC transmembrane type-1" evidence="11">
    <location>
        <begin position="20"/>
        <end position="301"/>
    </location>
</feature>
<gene>
    <name evidence="12" type="ORF">ACFFK0_13000</name>
</gene>
<dbReference type="SMART" id="SM00382">
    <property type="entry name" value="AAA"/>
    <property type="match status" value="1"/>
</dbReference>
<keyword evidence="4 12" id="KW-0067">ATP-binding</keyword>
<dbReference type="Gene3D" id="2.60.120.10">
    <property type="entry name" value="Jelly Rolls"/>
    <property type="match status" value="1"/>
</dbReference>
<evidence type="ECO:0000256" key="4">
    <source>
        <dbReference type="ARBA" id="ARBA00022840"/>
    </source>
</evidence>
<evidence type="ECO:0000256" key="3">
    <source>
        <dbReference type="ARBA" id="ARBA00022741"/>
    </source>
</evidence>
<reference evidence="12 13" key="1">
    <citation type="submission" date="2024-09" db="EMBL/GenBank/DDBJ databases">
        <authorList>
            <person name="Sun Q."/>
            <person name="Mori K."/>
        </authorList>
    </citation>
    <scope>NUCLEOTIDE SEQUENCE [LARGE SCALE GENOMIC DNA]</scope>
    <source>
        <strain evidence="12 13">CCM 7759</strain>
    </source>
</reference>
<evidence type="ECO:0000259" key="9">
    <source>
        <dbReference type="PROSITE" id="PS50042"/>
    </source>
</evidence>
<dbReference type="PANTHER" id="PTHR43394:SF1">
    <property type="entry name" value="ATP-BINDING CASSETTE SUB-FAMILY B MEMBER 10, MITOCHONDRIAL"/>
    <property type="match status" value="1"/>
</dbReference>
<dbReference type="SUPFAM" id="SSF51206">
    <property type="entry name" value="cAMP-binding domain-like"/>
    <property type="match status" value="1"/>
</dbReference>
<dbReference type="CDD" id="cd00038">
    <property type="entry name" value="CAP_ED"/>
    <property type="match status" value="1"/>
</dbReference>
<dbReference type="RefSeq" id="WP_377470655.1">
    <property type="nucleotide sequence ID" value="NZ_JBHLWN010000049.1"/>
</dbReference>
<dbReference type="PROSITE" id="PS50042">
    <property type="entry name" value="CNMP_BINDING_3"/>
    <property type="match status" value="1"/>
</dbReference>
<dbReference type="PROSITE" id="PS50893">
    <property type="entry name" value="ABC_TRANSPORTER_2"/>
    <property type="match status" value="1"/>
</dbReference>
<evidence type="ECO:0000259" key="11">
    <source>
        <dbReference type="PROSITE" id="PS50929"/>
    </source>
</evidence>
<proteinExistence type="predicted"/>
<dbReference type="SUPFAM" id="SSF52540">
    <property type="entry name" value="P-loop containing nucleoside triphosphate hydrolases"/>
    <property type="match status" value="1"/>
</dbReference>
<keyword evidence="6 8" id="KW-0472">Membrane</keyword>
<evidence type="ECO:0000256" key="6">
    <source>
        <dbReference type="ARBA" id="ARBA00023136"/>
    </source>
</evidence>
<accession>A0ABV6DL37</accession>
<dbReference type="PANTHER" id="PTHR43394">
    <property type="entry name" value="ATP-DEPENDENT PERMEASE MDL1, MITOCHONDRIAL"/>
    <property type="match status" value="1"/>
</dbReference>
<keyword evidence="5 8" id="KW-1133">Transmembrane helix</keyword>
<protein>
    <submittedName>
        <fullName evidence="12">ATP-binding cassette domain-containing protein</fullName>
    </submittedName>
</protein>
<comment type="caution">
    <text evidence="12">The sequence shown here is derived from an EMBL/GenBank/DDBJ whole genome shotgun (WGS) entry which is preliminary data.</text>
</comment>
<dbReference type="InterPro" id="IPR036640">
    <property type="entry name" value="ABC1_TM_sf"/>
</dbReference>
<dbReference type="InterPro" id="IPR018488">
    <property type="entry name" value="cNMP-bd_CS"/>
</dbReference>
<evidence type="ECO:0000256" key="8">
    <source>
        <dbReference type="SAM" id="Phobius"/>
    </source>
</evidence>
<dbReference type="PRINTS" id="PR00103">
    <property type="entry name" value="CAMPKINASE"/>
</dbReference>
<dbReference type="GO" id="GO:0005524">
    <property type="term" value="F:ATP binding"/>
    <property type="evidence" value="ECO:0007669"/>
    <property type="project" value="UniProtKB-KW"/>
</dbReference>
<organism evidence="12 13">
    <name type="scientific">Paenibacillus chartarius</name>
    <dbReference type="NCBI Taxonomy" id="747481"/>
    <lineage>
        <taxon>Bacteria</taxon>
        <taxon>Bacillati</taxon>
        <taxon>Bacillota</taxon>
        <taxon>Bacilli</taxon>
        <taxon>Bacillales</taxon>
        <taxon>Paenibacillaceae</taxon>
        <taxon>Paenibacillus</taxon>
    </lineage>
</organism>
<dbReference type="InterPro" id="IPR011527">
    <property type="entry name" value="ABC1_TM_dom"/>
</dbReference>
<dbReference type="Gene3D" id="3.40.50.300">
    <property type="entry name" value="P-loop containing nucleotide triphosphate hydrolases"/>
    <property type="match status" value="1"/>
</dbReference>